<evidence type="ECO:0000259" key="9">
    <source>
        <dbReference type="PROSITE" id="PS51986"/>
    </source>
</evidence>
<keyword evidence="12" id="KW-1185">Reference proteome</keyword>
<dbReference type="Gene3D" id="3.10.20.70">
    <property type="entry name" value="Glutamine synthetase, N-terminal domain"/>
    <property type="match status" value="1"/>
</dbReference>
<evidence type="ECO:0000256" key="3">
    <source>
        <dbReference type="ARBA" id="ARBA00022598"/>
    </source>
</evidence>
<sequence>MTFVQDHGLWTAAQADAAREVRERCDPDRIDTVRLSFPDQHGILRGKTLVVSEAVKALTGGCAITTTMLAKDTSHRTVFPVFSAGGGFGMREMEGAADVLMVPDPTTFRTLPWAPRTGWLLCDLYFRDGRPVPFATRGLYRSVLEKLSERSLDYVAGLEVEFHVFKLDDPRMAPADAGQPGAPPSVSLISHGYQYLTEQRYDQVEPVLEILRKDILALGLPLRSIEVEYGPSQCEFTFQPTAGAVPADLMVLFRSAVKQICRRHGYHATFMCRPRIPNVVSSGWHLHQSLRDARTGANAFVPTDGPGPLSALGTGFLGGLLTHARASSVFTTPTINGYKRYRSYSLAPDRAVWGCDNRGVMIRVLGGPGDPATRLENRVGEPAANPYLYMAAQILAGLDGADRRLDPGPSADTPYEAEAALLPTSLREAVFALREDPFFRTALGDSFVDYYTHIKNAEIERFQAEVTEWEQREYFEIF</sequence>
<comment type="similarity">
    <text evidence="7 8">Belongs to the glutamine synthetase family.</text>
</comment>
<evidence type="ECO:0000256" key="4">
    <source>
        <dbReference type="ARBA" id="ARBA00022741"/>
    </source>
</evidence>
<dbReference type="SMART" id="SM01230">
    <property type="entry name" value="Gln-synt_C"/>
    <property type="match status" value="1"/>
</dbReference>
<dbReference type="InterPro" id="IPR014746">
    <property type="entry name" value="Gln_synth/guanido_kin_cat_dom"/>
</dbReference>
<dbReference type="PROSITE" id="PS51987">
    <property type="entry name" value="GS_CATALYTIC"/>
    <property type="match status" value="1"/>
</dbReference>
<reference evidence="11 12" key="1">
    <citation type="submission" date="2015-03" db="EMBL/GenBank/DDBJ databases">
        <title>Genome sequencing of Methylobacterium variabile DSM 16961.</title>
        <authorList>
            <person name="Chaudhry V."/>
            <person name="Patil P.B."/>
        </authorList>
    </citation>
    <scope>NUCLEOTIDE SEQUENCE [LARGE SCALE GENOMIC DNA]</scope>
    <source>
        <strain evidence="11 12">DSM 16961</strain>
    </source>
</reference>
<dbReference type="PANTHER" id="PTHR43785">
    <property type="entry name" value="GAMMA-GLUTAMYLPUTRESCINE SYNTHETASE"/>
    <property type="match status" value="1"/>
</dbReference>
<dbReference type="Gene3D" id="3.30.590.10">
    <property type="entry name" value="Glutamine synthetase/guanido kinase, catalytic domain"/>
    <property type="match status" value="1"/>
</dbReference>
<comment type="function">
    <text evidence="2">Catalyzes the ATP-dependent biosynthesis of glutamine from glutamate and ammonia.</text>
</comment>
<dbReference type="PROSITE" id="PS51986">
    <property type="entry name" value="GS_BETA_GRASP"/>
    <property type="match status" value="1"/>
</dbReference>
<evidence type="ECO:0000256" key="1">
    <source>
        <dbReference type="ARBA" id="ARBA00001946"/>
    </source>
</evidence>
<evidence type="ECO:0000256" key="5">
    <source>
        <dbReference type="ARBA" id="ARBA00022840"/>
    </source>
</evidence>
<name>A0A0J6T321_9HYPH</name>
<dbReference type="PANTHER" id="PTHR43785:SF12">
    <property type="entry name" value="TYPE-1 GLUTAMINE SYNTHETASE 2"/>
    <property type="match status" value="1"/>
</dbReference>
<evidence type="ECO:0000256" key="7">
    <source>
        <dbReference type="PROSITE-ProRule" id="PRU01330"/>
    </source>
</evidence>
<evidence type="ECO:0000256" key="2">
    <source>
        <dbReference type="ARBA" id="ARBA00003117"/>
    </source>
</evidence>
<evidence type="ECO:0000259" key="10">
    <source>
        <dbReference type="PROSITE" id="PS51987"/>
    </source>
</evidence>
<feature type="domain" description="GS beta-grasp" evidence="9">
    <location>
        <begin position="28"/>
        <end position="129"/>
    </location>
</feature>
<keyword evidence="5" id="KW-0067">ATP-binding</keyword>
<gene>
    <name evidence="11" type="ORF">VQ02_07780</name>
</gene>
<dbReference type="SUPFAM" id="SSF55931">
    <property type="entry name" value="Glutamine synthetase/guanido kinase"/>
    <property type="match status" value="1"/>
</dbReference>
<keyword evidence="4" id="KW-0547">Nucleotide-binding</keyword>
<dbReference type="PATRIC" id="fig|298794.3.peg.5922"/>
<evidence type="ECO:0000256" key="8">
    <source>
        <dbReference type="RuleBase" id="RU000384"/>
    </source>
</evidence>
<dbReference type="RefSeq" id="WP_048443604.1">
    <property type="nucleotide sequence ID" value="NZ_LABY01000047.1"/>
</dbReference>
<dbReference type="EMBL" id="LABY01000047">
    <property type="protein sequence ID" value="KMO40359.1"/>
    <property type="molecule type" value="Genomic_DNA"/>
</dbReference>
<feature type="domain" description="GS catalytic" evidence="10">
    <location>
        <begin position="136"/>
        <end position="478"/>
    </location>
</feature>
<dbReference type="Proteomes" id="UP000035955">
    <property type="component" value="Unassembled WGS sequence"/>
</dbReference>
<dbReference type="InterPro" id="IPR008147">
    <property type="entry name" value="Gln_synt_N"/>
</dbReference>
<dbReference type="GO" id="GO:0005524">
    <property type="term" value="F:ATP binding"/>
    <property type="evidence" value="ECO:0007669"/>
    <property type="project" value="UniProtKB-KW"/>
</dbReference>
<dbReference type="GO" id="GO:0006542">
    <property type="term" value="P:glutamine biosynthetic process"/>
    <property type="evidence" value="ECO:0007669"/>
    <property type="project" value="InterPro"/>
</dbReference>
<organism evidence="11 12">
    <name type="scientific">Methylobacterium variabile</name>
    <dbReference type="NCBI Taxonomy" id="298794"/>
    <lineage>
        <taxon>Bacteria</taxon>
        <taxon>Pseudomonadati</taxon>
        <taxon>Pseudomonadota</taxon>
        <taxon>Alphaproteobacteria</taxon>
        <taxon>Hyphomicrobiales</taxon>
        <taxon>Methylobacteriaceae</taxon>
        <taxon>Methylobacterium</taxon>
    </lineage>
</organism>
<dbReference type="GO" id="GO:0004356">
    <property type="term" value="F:glutamine synthetase activity"/>
    <property type="evidence" value="ECO:0007669"/>
    <property type="project" value="InterPro"/>
</dbReference>
<evidence type="ECO:0000313" key="11">
    <source>
        <dbReference type="EMBL" id="KMO40359.1"/>
    </source>
</evidence>
<dbReference type="AlphaFoldDB" id="A0A0J6T321"/>
<dbReference type="InterPro" id="IPR036651">
    <property type="entry name" value="Gln_synt_N_sf"/>
</dbReference>
<keyword evidence="6" id="KW-0535">Nitrogen fixation</keyword>
<comment type="caution">
    <text evidence="11">The sequence shown here is derived from an EMBL/GenBank/DDBJ whole genome shotgun (WGS) entry which is preliminary data.</text>
</comment>
<protein>
    <submittedName>
        <fullName evidence="11">Glutamine synthetase</fullName>
    </submittedName>
</protein>
<evidence type="ECO:0000313" key="12">
    <source>
        <dbReference type="Proteomes" id="UP000035955"/>
    </source>
</evidence>
<keyword evidence="3" id="KW-0436">Ligase</keyword>
<evidence type="ECO:0000256" key="6">
    <source>
        <dbReference type="ARBA" id="ARBA00023231"/>
    </source>
</evidence>
<dbReference type="InterPro" id="IPR008146">
    <property type="entry name" value="Gln_synth_cat_dom"/>
</dbReference>
<dbReference type="SUPFAM" id="SSF54368">
    <property type="entry name" value="Glutamine synthetase, N-terminal domain"/>
    <property type="match status" value="1"/>
</dbReference>
<proteinExistence type="inferred from homology"/>
<dbReference type="Pfam" id="PF00120">
    <property type="entry name" value="Gln-synt_C"/>
    <property type="match status" value="1"/>
</dbReference>
<accession>A0A0J6T321</accession>
<comment type="cofactor">
    <cofactor evidence="1">
        <name>Mg(2+)</name>
        <dbReference type="ChEBI" id="CHEBI:18420"/>
    </cofactor>
</comment>
<dbReference type="OrthoDB" id="9807095at2"/>